<evidence type="ECO:0000256" key="2">
    <source>
        <dbReference type="ARBA" id="ARBA00022448"/>
    </source>
</evidence>
<keyword evidence="6 11" id="KW-0067">ATP-binding</keyword>
<dbReference type="GO" id="GO:0016887">
    <property type="term" value="F:ATP hydrolysis activity"/>
    <property type="evidence" value="ECO:0007669"/>
    <property type="project" value="InterPro"/>
</dbReference>
<dbReference type="Gene3D" id="1.20.1560.10">
    <property type="entry name" value="ABC transporter type 1, transmembrane domain"/>
    <property type="match status" value="1"/>
</dbReference>
<comment type="caution">
    <text evidence="11">The sequence shown here is derived from an EMBL/GenBank/DDBJ whole genome shotgun (WGS) entry which is preliminary data.</text>
</comment>
<dbReference type="InterPro" id="IPR017871">
    <property type="entry name" value="ABC_transporter-like_CS"/>
</dbReference>
<evidence type="ECO:0000256" key="4">
    <source>
        <dbReference type="ARBA" id="ARBA00022692"/>
    </source>
</evidence>
<dbReference type="InterPro" id="IPR003439">
    <property type="entry name" value="ABC_transporter-like_ATP-bd"/>
</dbReference>
<dbReference type="SMART" id="SM00382">
    <property type="entry name" value="AAA"/>
    <property type="match status" value="1"/>
</dbReference>
<dbReference type="InterPro" id="IPR027417">
    <property type="entry name" value="P-loop_NTPase"/>
</dbReference>
<evidence type="ECO:0000256" key="3">
    <source>
        <dbReference type="ARBA" id="ARBA00022475"/>
    </source>
</evidence>
<dbReference type="EMBL" id="DRPZ01000227">
    <property type="protein sequence ID" value="HGY10145.1"/>
    <property type="molecule type" value="Genomic_DNA"/>
</dbReference>
<evidence type="ECO:0000256" key="7">
    <source>
        <dbReference type="ARBA" id="ARBA00022989"/>
    </source>
</evidence>
<dbReference type="InterPro" id="IPR039421">
    <property type="entry name" value="Type_1_exporter"/>
</dbReference>
<dbReference type="GO" id="GO:0005524">
    <property type="term" value="F:ATP binding"/>
    <property type="evidence" value="ECO:0007669"/>
    <property type="project" value="UniProtKB-KW"/>
</dbReference>
<evidence type="ECO:0000256" key="1">
    <source>
        <dbReference type="ARBA" id="ARBA00004651"/>
    </source>
</evidence>
<organism evidence="11">
    <name type="scientific">Oceanithermus profundus</name>
    <dbReference type="NCBI Taxonomy" id="187137"/>
    <lineage>
        <taxon>Bacteria</taxon>
        <taxon>Thermotogati</taxon>
        <taxon>Deinococcota</taxon>
        <taxon>Deinococci</taxon>
        <taxon>Thermales</taxon>
        <taxon>Thermaceae</taxon>
        <taxon>Oceanithermus</taxon>
    </lineage>
</organism>
<dbReference type="InterPro" id="IPR003593">
    <property type="entry name" value="AAA+_ATPase"/>
</dbReference>
<keyword evidence="7 9" id="KW-1133">Transmembrane helix</keyword>
<keyword evidence="4 9" id="KW-0812">Transmembrane</keyword>
<dbReference type="SUPFAM" id="SSF52540">
    <property type="entry name" value="P-loop containing nucleoside triphosphate hydrolases"/>
    <property type="match status" value="1"/>
</dbReference>
<dbReference type="GO" id="GO:0005886">
    <property type="term" value="C:plasma membrane"/>
    <property type="evidence" value="ECO:0007669"/>
    <property type="project" value="UniProtKB-SubCell"/>
</dbReference>
<keyword evidence="3" id="KW-1003">Cell membrane</keyword>
<feature type="transmembrane region" description="Helical" evidence="9">
    <location>
        <begin position="31"/>
        <end position="53"/>
    </location>
</feature>
<name>A0A7C4V6L9_9DEIN</name>
<dbReference type="Gene3D" id="3.40.50.300">
    <property type="entry name" value="P-loop containing nucleotide triphosphate hydrolases"/>
    <property type="match status" value="1"/>
</dbReference>
<accession>A0A7C4V6L9</accession>
<feature type="transmembrane region" description="Helical" evidence="9">
    <location>
        <begin position="255"/>
        <end position="274"/>
    </location>
</feature>
<evidence type="ECO:0000313" key="11">
    <source>
        <dbReference type="EMBL" id="HGY10145.1"/>
    </source>
</evidence>
<dbReference type="PANTHER" id="PTHR24221">
    <property type="entry name" value="ATP-BINDING CASSETTE SUB-FAMILY B"/>
    <property type="match status" value="1"/>
</dbReference>
<keyword evidence="5" id="KW-0547">Nucleotide-binding</keyword>
<reference evidence="11" key="1">
    <citation type="journal article" date="2020" name="mSystems">
        <title>Genome- and Community-Level Interaction Insights into Carbon Utilization and Element Cycling Functions of Hydrothermarchaeota in Hydrothermal Sediment.</title>
        <authorList>
            <person name="Zhou Z."/>
            <person name="Liu Y."/>
            <person name="Xu W."/>
            <person name="Pan J."/>
            <person name="Luo Z.H."/>
            <person name="Li M."/>
        </authorList>
    </citation>
    <scope>NUCLEOTIDE SEQUENCE [LARGE SCALE GENOMIC DNA]</scope>
    <source>
        <strain evidence="11">HyVt-570</strain>
    </source>
</reference>
<dbReference type="FunFam" id="3.40.50.300:FF:000221">
    <property type="entry name" value="Multidrug ABC transporter ATP-binding protein"/>
    <property type="match status" value="1"/>
</dbReference>
<evidence type="ECO:0000256" key="6">
    <source>
        <dbReference type="ARBA" id="ARBA00022840"/>
    </source>
</evidence>
<protein>
    <submittedName>
        <fullName evidence="11">ABC transporter ATP-binding protein</fullName>
    </submittedName>
</protein>
<dbReference type="Proteomes" id="UP000885759">
    <property type="component" value="Unassembled WGS sequence"/>
</dbReference>
<gene>
    <name evidence="11" type="ORF">ENK37_08870</name>
</gene>
<dbReference type="GO" id="GO:0034040">
    <property type="term" value="F:ATPase-coupled lipid transmembrane transporter activity"/>
    <property type="evidence" value="ECO:0007669"/>
    <property type="project" value="TreeGrafter"/>
</dbReference>
<dbReference type="SUPFAM" id="SSF90123">
    <property type="entry name" value="ABC transporter transmembrane region"/>
    <property type="match status" value="1"/>
</dbReference>
<evidence type="ECO:0000256" key="8">
    <source>
        <dbReference type="ARBA" id="ARBA00023136"/>
    </source>
</evidence>
<feature type="transmembrane region" description="Helical" evidence="9">
    <location>
        <begin position="144"/>
        <end position="165"/>
    </location>
</feature>
<keyword evidence="8 9" id="KW-0472">Membrane</keyword>
<evidence type="ECO:0000256" key="5">
    <source>
        <dbReference type="ARBA" id="ARBA00022741"/>
    </source>
</evidence>
<dbReference type="PROSITE" id="PS50893">
    <property type="entry name" value="ABC_TRANSPORTER_2"/>
    <property type="match status" value="1"/>
</dbReference>
<feature type="domain" description="ABC transporter" evidence="10">
    <location>
        <begin position="350"/>
        <end position="588"/>
    </location>
</feature>
<feature type="transmembrane region" description="Helical" evidence="9">
    <location>
        <begin position="171"/>
        <end position="188"/>
    </location>
</feature>
<proteinExistence type="predicted"/>
<dbReference type="PROSITE" id="PS00211">
    <property type="entry name" value="ABC_TRANSPORTER_1"/>
    <property type="match status" value="1"/>
</dbReference>
<comment type="subcellular location">
    <subcellularLocation>
        <location evidence="1">Cell membrane</location>
        <topology evidence="1">Multi-pass membrane protein</topology>
    </subcellularLocation>
</comment>
<evidence type="ECO:0000259" key="10">
    <source>
        <dbReference type="PROSITE" id="PS50893"/>
    </source>
</evidence>
<dbReference type="AlphaFoldDB" id="A0A7C4V6L9"/>
<dbReference type="Pfam" id="PF00005">
    <property type="entry name" value="ABC_tran"/>
    <property type="match status" value="1"/>
</dbReference>
<sequence>MRDPPAGLVAPSTAASRVLRAVRLLWRVSPWGVSLLALMLVLQGALPVAAIAISQRIIDALAAGGRDALLWVGTWAGVQLLGGLLGPFDRMLRGELADRFTAAVNLHLIKKSGELAGLGVLEDPAYHDDLEVLRQGARSYPLNLIVNLVFLARDAVTLVALALLLGAYAPWMPLVLLAAALPLARSLVAQREASYRAVVGASPDARAMNYHGQVAMGLEHAAEVRLWGLTDWLAGRYRQRFGRVFARMQQMRRGALWRSLAPLVLFYLAAGFSLGWAVRAAAAGALSVGAVVLVLQGIARMQSSTQGVVESLGYLFERSLFFGHFFRFLEAEPRVRLPARPRPVPERPEIVFENVGFVYPDGRRALEGVRFRIPYGQTVALVGENGAGKTTLVKLLLRFYDPSEGRILIGGVDLRELDLAAWRRKVGAVFQNFGRYAFTLGENVGLADLARLDDEKAITEAARAAGLGALLDRLPEGLDTSLGREFGGGEISGGEWQRLAIARALFRQAEVLVLDEPTAALDARAEHRIFSDFARLARGRTALLITHRLASVREADRILVLKAGRLVEDGGHGELLAKGGEYAELWRLQAERYSP</sequence>
<dbReference type="InterPro" id="IPR036640">
    <property type="entry name" value="ABC1_TM_sf"/>
</dbReference>
<dbReference type="PANTHER" id="PTHR24221:SF654">
    <property type="entry name" value="ATP-BINDING CASSETTE SUB-FAMILY B MEMBER 6"/>
    <property type="match status" value="1"/>
</dbReference>
<keyword evidence="2" id="KW-0813">Transport</keyword>
<evidence type="ECO:0000256" key="9">
    <source>
        <dbReference type="SAM" id="Phobius"/>
    </source>
</evidence>